<sequence length="592" mass="67624">MKTNDRPLSELMQSVDTGAAQLPDFQRGWVWDDGRIKALILSVIHNFPVGAAMFLEYGNETIRFKHKPIEGSRADSNIVPDELILDGQQRLTSLYNALYSKNPVRTKTDKGKKIDRYYYLDIEKALDLEADDGQVVISVPTTKQITSDFGRRIEKDLSTRQDEFRLKMFPLNIILDSSEEQGWQNDYYAYYNYDPAVIRQFTELFTKIIMPTQKYSMPVILLDKETPREAVCQVFENVNTGGVSLTVFELVTAIFAMDDFPLRKDWEDRKEKYFKNDLLNIVTATDFLTALTLLASYKTGGTVSCKKKDVLALKLAAYIKYADDLCKGFTIAAQLLQEERVFSSKDLPYSTQLIPLATICTVLMEGNKIYTTTIKNKVKQWYWCGVFGELYGSANETRYANDITQVLKWISNDADLPKTVTDFFFNPTRLLSLQSRQSAAYKGIMALILKNHARDFISGSEMDFSIYSAEKIDIHHIFPRDYCVQQNYEKIKWNSIVNKTPISARSNREIGGVAPSVYLGKLEKKGSVQELDLDEYIETHYVDHSLLRNDEFQDFIIDRAKKLLNAIEIATGRSISGKSSDEVKRAFGAPLE</sequence>
<dbReference type="PANTHER" id="PTHR37292:SF2">
    <property type="entry name" value="DUF262 DOMAIN-CONTAINING PROTEIN"/>
    <property type="match status" value="1"/>
</dbReference>
<gene>
    <name evidence="2" type="ORF">H5985_03685</name>
</gene>
<evidence type="ECO:0000259" key="1">
    <source>
        <dbReference type="Pfam" id="PF03235"/>
    </source>
</evidence>
<dbReference type="RefSeq" id="WP_205049966.1">
    <property type="nucleotide sequence ID" value="NZ_JACJKX010000005.1"/>
</dbReference>
<dbReference type="PANTHER" id="PTHR37292">
    <property type="entry name" value="VNG6097C"/>
    <property type="match status" value="1"/>
</dbReference>
<feature type="domain" description="GmrSD restriction endonucleases N-terminal" evidence="1">
    <location>
        <begin position="8"/>
        <end position="255"/>
    </location>
</feature>
<dbReference type="Pfam" id="PF03235">
    <property type="entry name" value="GmrSD_N"/>
    <property type="match status" value="1"/>
</dbReference>
<comment type="caution">
    <text evidence="2">The sequence shown here is derived from an EMBL/GenBank/DDBJ whole genome shotgun (WGS) entry which is preliminary data.</text>
</comment>
<organism evidence="2 3">
    <name type="scientific">Parasutterella secunda</name>
    <dbReference type="NCBI Taxonomy" id="626947"/>
    <lineage>
        <taxon>Bacteria</taxon>
        <taxon>Pseudomonadati</taxon>
        <taxon>Pseudomonadota</taxon>
        <taxon>Betaproteobacteria</taxon>
        <taxon>Burkholderiales</taxon>
        <taxon>Sutterellaceae</taxon>
        <taxon>Parasutterella</taxon>
    </lineage>
</organism>
<keyword evidence="3" id="KW-1185">Reference proteome</keyword>
<accession>A0ABS2GTZ4</accession>
<dbReference type="InterPro" id="IPR004919">
    <property type="entry name" value="GmrSD_N"/>
</dbReference>
<evidence type="ECO:0000313" key="2">
    <source>
        <dbReference type="EMBL" id="MBM6928367.1"/>
    </source>
</evidence>
<evidence type="ECO:0000313" key="3">
    <source>
        <dbReference type="Proteomes" id="UP000777002"/>
    </source>
</evidence>
<reference evidence="2 3" key="1">
    <citation type="journal article" date="2021" name="Sci. Rep.">
        <title>The distribution of antibiotic resistance genes in chicken gut microbiota commensals.</title>
        <authorList>
            <person name="Juricova H."/>
            <person name="Matiasovicova J."/>
            <person name="Kubasova T."/>
            <person name="Cejkova D."/>
            <person name="Rychlik I."/>
        </authorList>
    </citation>
    <scope>NUCLEOTIDE SEQUENCE [LARGE SCALE GENOMIC DNA]</scope>
    <source>
        <strain evidence="2 3">An562</strain>
    </source>
</reference>
<proteinExistence type="predicted"/>
<protein>
    <submittedName>
        <fullName evidence="2">DUF262 domain-containing protein</fullName>
    </submittedName>
</protein>
<dbReference type="Proteomes" id="UP000777002">
    <property type="component" value="Unassembled WGS sequence"/>
</dbReference>
<name>A0ABS2GTZ4_9BURK</name>
<dbReference type="EMBL" id="JACJKX010000005">
    <property type="protein sequence ID" value="MBM6928367.1"/>
    <property type="molecule type" value="Genomic_DNA"/>
</dbReference>